<protein>
    <submittedName>
        <fullName evidence="1">Uncharacterized protein</fullName>
    </submittedName>
</protein>
<dbReference type="RefSeq" id="WP_151168495.1">
    <property type="nucleotide sequence ID" value="NZ_WACR01000007.1"/>
</dbReference>
<dbReference type="OrthoDB" id="878468at2"/>
<dbReference type="AlphaFoldDB" id="A0A6N6M3C4"/>
<gene>
    <name evidence="1" type="ORF">F3059_09235</name>
</gene>
<proteinExistence type="predicted"/>
<organism evidence="1 2">
    <name type="scientific">Salibacter halophilus</name>
    <dbReference type="NCBI Taxonomy" id="1803916"/>
    <lineage>
        <taxon>Bacteria</taxon>
        <taxon>Pseudomonadati</taxon>
        <taxon>Bacteroidota</taxon>
        <taxon>Flavobacteriia</taxon>
        <taxon>Flavobacteriales</taxon>
        <taxon>Salibacteraceae</taxon>
        <taxon>Salibacter</taxon>
    </lineage>
</organism>
<evidence type="ECO:0000313" key="2">
    <source>
        <dbReference type="Proteomes" id="UP000435357"/>
    </source>
</evidence>
<dbReference type="EMBL" id="WACR01000007">
    <property type="protein sequence ID" value="KAB1063741.1"/>
    <property type="molecule type" value="Genomic_DNA"/>
</dbReference>
<evidence type="ECO:0000313" key="1">
    <source>
        <dbReference type="EMBL" id="KAB1063741.1"/>
    </source>
</evidence>
<sequence length="258" mass="29325">MKTYFVILIMYFSSLFAFGKCISKDYELLSNSDTISLESKLFFNGYTYPYNSLVEDYPSKSEFVIIGESDTFKLELVSTQKGFNQLQSIFEMPHDISEGEFKIGVIPKDKNIQMALGCIDLKSKNSCKIVGQITILTKTNNCDVLLSEGSGIITYQNTVSQLYGCGNKVYSEYHFAGFDTEKLMFEIELTQKSDTTVKMKAFVLASEDGVLRVGHGMCYGEFEIPLNTKFDIVLRPYYPKCGEYLDEYKSELFIAAHY</sequence>
<dbReference type="Proteomes" id="UP000435357">
    <property type="component" value="Unassembled WGS sequence"/>
</dbReference>
<accession>A0A6N6M3C4</accession>
<name>A0A6N6M3C4_9FLAO</name>
<keyword evidence="2" id="KW-1185">Reference proteome</keyword>
<comment type="caution">
    <text evidence="1">The sequence shown here is derived from an EMBL/GenBank/DDBJ whole genome shotgun (WGS) entry which is preliminary data.</text>
</comment>
<reference evidence="1 2" key="1">
    <citation type="submission" date="2019-09" db="EMBL/GenBank/DDBJ databases">
        <title>Genomes of Cryomorphaceae.</title>
        <authorList>
            <person name="Bowman J.P."/>
        </authorList>
    </citation>
    <scope>NUCLEOTIDE SEQUENCE [LARGE SCALE GENOMIC DNA]</scope>
    <source>
        <strain evidence="1 2">KCTC 52047</strain>
    </source>
</reference>